<keyword evidence="3" id="KW-1185">Reference proteome</keyword>
<dbReference type="AlphaFoldDB" id="A0A1Z4JM05"/>
<dbReference type="EMBL" id="AP018203">
    <property type="protein sequence ID" value="BAY57779.1"/>
    <property type="molecule type" value="Genomic_DNA"/>
</dbReference>
<feature type="region of interest" description="Disordered" evidence="1">
    <location>
        <begin position="22"/>
        <end position="41"/>
    </location>
</feature>
<evidence type="ECO:0000313" key="3">
    <source>
        <dbReference type="Proteomes" id="UP000217895"/>
    </source>
</evidence>
<name>A0A1Z4JM05_LEPBY</name>
<gene>
    <name evidence="2" type="ORF">NIES2135_46500</name>
</gene>
<reference evidence="2 3" key="1">
    <citation type="submission" date="2017-06" db="EMBL/GenBank/DDBJ databases">
        <title>Genome sequencing of cyanobaciteial culture collection at National Institute for Environmental Studies (NIES).</title>
        <authorList>
            <person name="Hirose Y."/>
            <person name="Shimura Y."/>
            <person name="Fujisawa T."/>
            <person name="Nakamura Y."/>
            <person name="Kawachi M."/>
        </authorList>
    </citation>
    <scope>NUCLEOTIDE SEQUENCE [LARGE SCALE GENOMIC DNA]</scope>
    <source>
        <strain evidence="2 3">NIES-2135</strain>
    </source>
</reference>
<evidence type="ECO:0000256" key="1">
    <source>
        <dbReference type="SAM" id="MobiDB-lite"/>
    </source>
</evidence>
<sequence length="161" mass="17911">MRLGSSNGKMSKVNQIMTPNDVMNVASGAPTPWNPGDSSEIRTEKVVSRHRNFTQEEADKLRITAATRKRQAKNNRQAYQALRSIESSDAADQSSFRAYQTTVARTTATKKKADVSKAKTLYNLTPAYAQMGYSLGASHHDAQMKVSEYQALYSDVSNRWS</sequence>
<protein>
    <submittedName>
        <fullName evidence="2">Uncharacterized protein</fullName>
    </submittedName>
</protein>
<proteinExistence type="predicted"/>
<accession>A0A1Z4JM05</accession>
<organism evidence="2 3">
    <name type="scientific">Leptolyngbya boryana NIES-2135</name>
    <dbReference type="NCBI Taxonomy" id="1973484"/>
    <lineage>
        <taxon>Bacteria</taxon>
        <taxon>Bacillati</taxon>
        <taxon>Cyanobacteriota</taxon>
        <taxon>Cyanophyceae</taxon>
        <taxon>Leptolyngbyales</taxon>
        <taxon>Leptolyngbyaceae</taxon>
        <taxon>Leptolyngbya group</taxon>
        <taxon>Leptolyngbya</taxon>
    </lineage>
</organism>
<dbReference type="Proteomes" id="UP000217895">
    <property type="component" value="Chromosome"/>
</dbReference>
<evidence type="ECO:0000313" key="2">
    <source>
        <dbReference type="EMBL" id="BAY57779.1"/>
    </source>
</evidence>